<sequence length="333" mass="35815">MIMSRARRLLLATLLCGIALPATAQSGRPVLRLDVTVAGEVVRLGDLFENAGRHADVAVFRSPDPGHTGQVPAWRIVEAARRAGLEPESADRNREVTVTRDARTVPLAEMEEKIATGLAGTLGLSDSSRIQVVFDRGTRPLVVEREASGQIDILRLEHDPRSGRFDAVLGIRGSGRSERTGGFRVNGTANELVEFVVPARTIGRGEVVRTSDLTVERRPRSALPGMTADTIVSLGQAVGMAARRPLSPERPFRTADLMKPELVERNANVLIVVELPGLSLTMRGKALEAGAEGDVIQVENMQSRKKLQAVVTGLNRVSLAAQPNALTTASRIP</sequence>
<name>A0A2S0NBS3_9HYPH</name>
<evidence type="ECO:0000256" key="3">
    <source>
        <dbReference type="ARBA" id="ARBA00022764"/>
    </source>
</evidence>
<evidence type="ECO:0000256" key="1">
    <source>
        <dbReference type="ARBA" id="ARBA00004418"/>
    </source>
</evidence>
<protein>
    <submittedName>
        <fullName evidence="6">Flagella basal body P-ring formation protein FlgA</fullName>
    </submittedName>
</protein>
<dbReference type="InterPro" id="IPR013974">
    <property type="entry name" value="SAF"/>
</dbReference>
<gene>
    <name evidence="6" type="primary">flgA</name>
    <name evidence="6" type="ORF">C6569_10555</name>
</gene>
<keyword evidence="7" id="KW-1185">Reference proteome</keyword>
<evidence type="ECO:0000313" key="7">
    <source>
        <dbReference type="Proteomes" id="UP000237889"/>
    </source>
</evidence>
<dbReference type="Pfam" id="PF13144">
    <property type="entry name" value="ChapFlgA"/>
    <property type="match status" value="1"/>
</dbReference>
<keyword evidence="6" id="KW-0969">Cilium</keyword>
<accession>A0A2S0NBS3</accession>
<dbReference type="PANTHER" id="PTHR36307:SF1">
    <property type="entry name" value="FLAGELLA BASAL BODY P-RING FORMATION PROTEIN FLGA"/>
    <property type="match status" value="1"/>
</dbReference>
<evidence type="ECO:0000313" key="6">
    <source>
        <dbReference type="EMBL" id="AVO45467.1"/>
    </source>
</evidence>
<reference evidence="6 7" key="1">
    <citation type="submission" date="2018-03" db="EMBL/GenBank/DDBJ databases">
        <title>Genome sequencing of Phreatobacter sp.</title>
        <authorList>
            <person name="Kim S.-J."/>
            <person name="Heo J."/>
            <person name="Kwon S.-W."/>
        </authorList>
    </citation>
    <scope>NUCLEOTIDE SEQUENCE [LARGE SCALE GENOMIC DNA]</scope>
    <source>
        <strain evidence="6 7">S-12</strain>
    </source>
</reference>
<proteinExistence type="predicted"/>
<dbReference type="InterPro" id="IPR017585">
    <property type="entry name" value="SAF_FlgA"/>
</dbReference>
<dbReference type="Gene3D" id="3.90.1210.10">
    <property type="entry name" value="Antifreeze-like/N-acetylneuraminic acid synthase C-terminal domain"/>
    <property type="match status" value="1"/>
</dbReference>
<dbReference type="GO" id="GO:0044780">
    <property type="term" value="P:bacterial-type flagellum assembly"/>
    <property type="evidence" value="ECO:0007669"/>
    <property type="project" value="InterPro"/>
</dbReference>
<dbReference type="PANTHER" id="PTHR36307">
    <property type="entry name" value="FLAGELLA BASAL BODY P-RING FORMATION PROTEIN FLGA"/>
    <property type="match status" value="1"/>
</dbReference>
<dbReference type="Gene3D" id="2.30.30.760">
    <property type="match status" value="1"/>
</dbReference>
<keyword evidence="6" id="KW-0966">Cell projection</keyword>
<dbReference type="Proteomes" id="UP000237889">
    <property type="component" value="Chromosome"/>
</dbReference>
<comment type="subcellular location">
    <subcellularLocation>
        <location evidence="1">Periplasm</location>
    </subcellularLocation>
</comment>
<keyword evidence="3" id="KW-0574">Periplasm</keyword>
<dbReference type="GO" id="GO:0042597">
    <property type="term" value="C:periplasmic space"/>
    <property type="evidence" value="ECO:0007669"/>
    <property type="project" value="UniProtKB-SubCell"/>
</dbReference>
<keyword evidence="6" id="KW-0282">Flagellum</keyword>
<evidence type="ECO:0000256" key="4">
    <source>
        <dbReference type="SAM" id="SignalP"/>
    </source>
</evidence>
<dbReference type="InterPro" id="IPR039246">
    <property type="entry name" value="Flagellar_FlgA"/>
</dbReference>
<dbReference type="EMBL" id="CP027668">
    <property type="protein sequence ID" value="AVO45467.1"/>
    <property type="molecule type" value="Genomic_DNA"/>
</dbReference>
<dbReference type="CDD" id="cd11614">
    <property type="entry name" value="SAF_CpaB_FlgA_like"/>
    <property type="match status" value="1"/>
</dbReference>
<organism evidence="6 7">
    <name type="scientific">Phreatobacter cathodiphilus</name>
    <dbReference type="NCBI Taxonomy" id="1868589"/>
    <lineage>
        <taxon>Bacteria</taxon>
        <taxon>Pseudomonadati</taxon>
        <taxon>Pseudomonadota</taxon>
        <taxon>Alphaproteobacteria</taxon>
        <taxon>Hyphomicrobiales</taxon>
        <taxon>Phreatobacteraceae</taxon>
        <taxon>Phreatobacter</taxon>
    </lineage>
</organism>
<dbReference type="AlphaFoldDB" id="A0A2S0NBS3"/>
<evidence type="ECO:0000256" key="2">
    <source>
        <dbReference type="ARBA" id="ARBA00022729"/>
    </source>
</evidence>
<dbReference type="KEGG" id="phr:C6569_10555"/>
<feature type="signal peptide" evidence="4">
    <location>
        <begin position="1"/>
        <end position="24"/>
    </location>
</feature>
<dbReference type="NCBIfam" id="TIGR03170">
    <property type="entry name" value="flgA_cterm"/>
    <property type="match status" value="1"/>
</dbReference>
<dbReference type="SMART" id="SM00858">
    <property type="entry name" value="SAF"/>
    <property type="match status" value="1"/>
</dbReference>
<keyword evidence="2 4" id="KW-0732">Signal</keyword>
<feature type="domain" description="SAF" evidence="5">
    <location>
        <begin position="193"/>
        <end position="258"/>
    </location>
</feature>
<evidence type="ECO:0000259" key="5">
    <source>
        <dbReference type="SMART" id="SM00858"/>
    </source>
</evidence>
<feature type="chain" id="PRO_5015515402" evidence="4">
    <location>
        <begin position="25"/>
        <end position="333"/>
    </location>
</feature>